<evidence type="ECO:0000256" key="7">
    <source>
        <dbReference type="ARBA" id="ARBA00023065"/>
    </source>
</evidence>
<keyword evidence="4" id="KW-1003">Cell membrane</keyword>
<gene>
    <name evidence="18" type="primary">LOC117236958</name>
</gene>
<evidence type="ECO:0000313" key="18">
    <source>
        <dbReference type="RefSeq" id="XP_033356322.1"/>
    </source>
</evidence>
<feature type="chain" id="PRO_5026958164" evidence="14">
    <location>
        <begin position="20"/>
        <end position="659"/>
    </location>
</feature>
<evidence type="ECO:0000256" key="6">
    <source>
        <dbReference type="ARBA" id="ARBA00022989"/>
    </source>
</evidence>
<keyword evidence="6 13" id="KW-1133">Transmembrane helix</keyword>
<comment type="similarity">
    <text evidence="2">Belongs to the glutamate-gated ion channel (TC 1.A.10.1) family.</text>
</comment>
<keyword evidence="17" id="KW-1185">Reference proteome</keyword>
<evidence type="ECO:0000256" key="8">
    <source>
        <dbReference type="ARBA" id="ARBA00023136"/>
    </source>
</evidence>
<dbReference type="Gene3D" id="3.40.190.10">
    <property type="entry name" value="Periplasmic binding protein-like II"/>
    <property type="match status" value="1"/>
</dbReference>
<evidence type="ECO:0000256" key="14">
    <source>
        <dbReference type="SAM" id="SignalP"/>
    </source>
</evidence>
<dbReference type="InterPro" id="IPR019594">
    <property type="entry name" value="Glu/Gly-bd"/>
</dbReference>
<keyword evidence="9" id="KW-0675">Receptor</keyword>
<evidence type="ECO:0000256" key="1">
    <source>
        <dbReference type="ARBA" id="ARBA00004651"/>
    </source>
</evidence>
<evidence type="ECO:0000259" key="16">
    <source>
        <dbReference type="Pfam" id="PF10613"/>
    </source>
</evidence>
<dbReference type="Gene3D" id="1.10.287.70">
    <property type="match status" value="1"/>
</dbReference>
<keyword evidence="7" id="KW-0406">Ion transport</keyword>
<dbReference type="AlphaFoldDB" id="A0A6J3KT99"/>
<reference evidence="18" key="1">
    <citation type="submission" date="2025-08" db="UniProtKB">
        <authorList>
            <consortium name="RefSeq"/>
        </authorList>
    </citation>
    <scope>IDENTIFICATION</scope>
    <source>
        <tissue evidence="18">Muscle</tissue>
    </source>
</reference>
<name>A0A6J3KT99_9HYME</name>
<feature type="signal peptide" evidence="14">
    <location>
        <begin position="1"/>
        <end position="19"/>
    </location>
</feature>
<feature type="transmembrane region" description="Helical" evidence="13">
    <location>
        <begin position="392"/>
        <end position="418"/>
    </location>
</feature>
<keyword evidence="5 13" id="KW-0812">Transmembrane</keyword>
<feature type="transmembrane region" description="Helical" evidence="13">
    <location>
        <begin position="336"/>
        <end position="354"/>
    </location>
</feature>
<keyword evidence="3" id="KW-0813">Transport</keyword>
<proteinExistence type="inferred from homology"/>
<comment type="subcellular location">
    <subcellularLocation>
        <location evidence="1">Cell membrane</location>
        <topology evidence="1">Multi-pass membrane protein</topology>
    </subcellularLocation>
</comment>
<evidence type="ECO:0000256" key="5">
    <source>
        <dbReference type="ARBA" id="ARBA00022692"/>
    </source>
</evidence>
<dbReference type="PANTHER" id="PTHR42643">
    <property type="entry name" value="IONOTROPIC RECEPTOR 20A-RELATED"/>
    <property type="match status" value="1"/>
</dbReference>
<evidence type="ECO:0000256" key="4">
    <source>
        <dbReference type="ARBA" id="ARBA00022475"/>
    </source>
</evidence>
<dbReference type="KEGG" id="bvk:117236958"/>
<dbReference type="GO" id="GO:0005886">
    <property type="term" value="C:plasma membrane"/>
    <property type="evidence" value="ECO:0007669"/>
    <property type="project" value="UniProtKB-SubCell"/>
</dbReference>
<keyword evidence="11" id="KW-1071">Ligand-gated ion channel</keyword>
<feature type="domain" description="Ionotropic glutamate receptor C-terminal" evidence="15">
    <location>
        <begin position="334"/>
        <end position="433"/>
    </location>
</feature>
<sequence length="659" mass="75485">MTRMTRYAIIILLLLSVSAFSVDINDAYKYVLLIKDVHNYYKTSCIIIVCSNSHTNFNQTSLAYIWLRAFSQRGILTMIVSFSQLSREARKFQGYLTRPLYVVALATKETMDEFSMATRQIDMSSSVWLLMFLPYRGNPMRDICQNPVGNPFNLMFNTEMLVLCYDLPLLTEWYALRDNQTRVFNLATWQTGQGLKLKTTSSLYARRNNMFGQTMRISIVQDSPFVEIKNGILSHFFGKLIKELSKSMNFKIEVTSSMLIYGDLNKDDNTWTGVVGEVASDRADFGVAEFSMTNHRLDVVDFTLPLILSRNRIYFKKPDGAYVQWSAYFKTFKADVWSMIIFVIVTAPIFLTLMKTRGRIVMRILADNYIYVWGIYCQQGLSEFPTKFSMRLAFLSIFLSSLIILSAYSASLTSFLTVSTVTLPFSTMEEFANYGSYKLITFRNSADYDMLIAANSTLFEKVKKLIKDKEDLPLTAHDGFLQVCNEKVGFYITEAIKNAINIPCETSFIDADRVDSLALVLQKHGQYTGVVNYYLQQFKDNGVLARLKNTFLVTGDSLEKGNVTVNLYGIAPLLSVLAGGAIFSCLVLLLEKIHYNFWRDNCRGIFHCVLWRKFLNRQLVVDSVDKKKRIGNLSENILQSQENQRSDISRNQSSFTQYK</sequence>
<dbReference type="PANTHER" id="PTHR42643:SF24">
    <property type="entry name" value="IONOTROPIC RECEPTOR 60A"/>
    <property type="match status" value="1"/>
</dbReference>
<keyword evidence="10" id="KW-0325">Glycoprotein</keyword>
<dbReference type="InterPro" id="IPR001320">
    <property type="entry name" value="Iontro_rcpt_C"/>
</dbReference>
<evidence type="ECO:0000256" key="11">
    <source>
        <dbReference type="ARBA" id="ARBA00023286"/>
    </source>
</evidence>
<dbReference type="RefSeq" id="XP_033356322.1">
    <property type="nucleotide sequence ID" value="XM_033500431.1"/>
</dbReference>
<evidence type="ECO:0000256" key="3">
    <source>
        <dbReference type="ARBA" id="ARBA00022448"/>
    </source>
</evidence>
<evidence type="ECO:0000313" key="17">
    <source>
        <dbReference type="Proteomes" id="UP000504631"/>
    </source>
</evidence>
<dbReference type="GO" id="GO:0050906">
    <property type="term" value="P:detection of stimulus involved in sensory perception"/>
    <property type="evidence" value="ECO:0007669"/>
    <property type="project" value="UniProtKB-ARBA"/>
</dbReference>
<dbReference type="GO" id="GO:0015276">
    <property type="term" value="F:ligand-gated monoatomic ion channel activity"/>
    <property type="evidence" value="ECO:0007669"/>
    <property type="project" value="InterPro"/>
</dbReference>
<dbReference type="InterPro" id="IPR052192">
    <property type="entry name" value="Insect_Ionotropic_Sensory_Rcpt"/>
</dbReference>
<evidence type="ECO:0000259" key="15">
    <source>
        <dbReference type="Pfam" id="PF00060"/>
    </source>
</evidence>
<organism evidence="17 18">
    <name type="scientific">Bombus vosnesenskii</name>
    <dbReference type="NCBI Taxonomy" id="207650"/>
    <lineage>
        <taxon>Eukaryota</taxon>
        <taxon>Metazoa</taxon>
        <taxon>Ecdysozoa</taxon>
        <taxon>Arthropoda</taxon>
        <taxon>Hexapoda</taxon>
        <taxon>Insecta</taxon>
        <taxon>Pterygota</taxon>
        <taxon>Neoptera</taxon>
        <taxon>Endopterygota</taxon>
        <taxon>Hymenoptera</taxon>
        <taxon>Apocrita</taxon>
        <taxon>Aculeata</taxon>
        <taxon>Apoidea</taxon>
        <taxon>Anthophila</taxon>
        <taxon>Apidae</taxon>
        <taxon>Bombus</taxon>
        <taxon>Pyrobombus</taxon>
    </lineage>
</organism>
<feature type="domain" description="Ionotropic glutamate receptor L-glutamate and glycine-binding" evidence="16">
    <location>
        <begin position="214"/>
        <end position="318"/>
    </location>
</feature>
<evidence type="ECO:0000256" key="9">
    <source>
        <dbReference type="ARBA" id="ARBA00023170"/>
    </source>
</evidence>
<keyword evidence="12" id="KW-0407">Ion channel</keyword>
<feature type="transmembrane region" description="Helical" evidence="13">
    <location>
        <begin position="567"/>
        <end position="590"/>
    </location>
</feature>
<dbReference type="SUPFAM" id="SSF53850">
    <property type="entry name" value="Periplasmic binding protein-like II"/>
    <property type="match status" value="1"/>
</dbReference>
<keyword evidence="14" id="KW-0732">Signal</keyword>
<evidence type="ECO:0000256" key="12">
    <source>
        <dbReference type="ARBA" id="ARBA00023303"/>
    </source>
</evidence>
<dbReference type="Proteomes" id="UP000504631">
    <property type="component" value="Unplaced"/>
</dbReference>
<protein>
    <submittedName>
        <fullName evidence="18">Glutamate receptor ionotropic, delta-2-like</fullName>
    </submittedName>
</protein>
<accession>A0A6J3KT99</accession>
<keyword evidence="8 13" id="KW-0472">Membrane</keyword>
<evidence type="ECO:0000256" key="2">
    <source>
        <dbReference type="ARBA" id="ARBA00008685"/>
    </source>
</evidence>
<evidence type="ECO:0000256" key="13">
    <source>
        <dbReference type="SAM" id="Phobius"/>
    </source>
</evidence>
<dbReference type="GeneID" id="117236958"/>
<dbReference type="Pfam" id="PF10613">
    <property type="entry name" value="Lig_chan-Glu_bd"/>
    <property type="match status" value="1"/>
</dbReference>
<evidence type="ECO:0000256" key="10">
    <source>
        <dbReference type="ARBA" id="ARBA00023180"/>
    </source>
</evidence>
<dbReference type="Pfam" id="PF00060">
    <property type="entry name" value="Lig_chan"/>
    <property type="match status" value="1"/>
</dbReference>